<protein>
    <submittedName>
        <fullName evidence="2">Uncharacterized protein</fullName>
    </submittedName>
</protein>
<evidence type="ECO:0000313" key="2">
    <source>
        <dbReference type="EMBL" id="EYC35463.1"/>
    </source>
</evidence>
<evidence type="ECO:0000256" key="1">
    <source>
        <dbReference type="SAM" id="Phobius"/>
    </source>
</evidence>
<dbReference type="Proteomes" id="UP000024635">
    <property type="component" value="Unassembled WGS sequence"/>
</dbReference>
<keyword evidence="3" id="KW-1185">Reference proteome</keyword>
<sequence>MNSESYRCFKLAHTLRIIAHTINSPQYSYLIMTFIVAAVMVLVFFIILPTAFCIKGLRRQAGASEEVTDEVCIEDFNIFCPFFRQVTFCSRENKSS</sequence>
<organism evidence="2 3">
    <name type="scientific">Ancylostoma ceylanicum</name>
    <dbReference type="NCBI Taxonomy" id="53326"/>
    <lineage>
        <taxon>Eukaryota</taxon>
        <taxon>Metazoa</taxon>
        <taxon>Ecdysozoa</taxon>
        <taxon>Nematoda</taxon>
        <taxon>Chromadorea</taxon>
        <taxon>Rhabditida</taxon>
        <taxon>Rhabditina</taxon>
        <taxon>Rhabditomorpha</taxon>
        <taxon>Strongyloidea</taxon>
        <taxon>Ancylostomatidae</taxon>
        <taxon>Ancylostomatinae</taxon>
        <taxon>Ancylostoma</taxon>
    </lineage>
</organism>
<keyword evidence="1" id="KW-0812">Transmembrane</keyword>
<reference evidence="3" key="1">
    <citation type="journal article" date="2015" name="Nat. Genet.">
        <title>The genome and transcriptome of the zoonotic hookworm Ancylostoma ceylanicum identify infection-specific gene families.</title>
        <authorList>
            <person name="Schwarz E.M."/>
            <person name="Hu Y."/>
            <person name="Antoshechkin I."/>
            <person name="Miller M.M."/>
            <person name="Sternberg P.W."/>
            <person name="Aroian R.V."/>
        </authorList>
    </citation>
    <scope>NUCLEOTIDE SEQUENCE</scope>
    <source>
        <strain evidence="3">HY135</strain>
    </source>
</reference>
<accession>A0A016W8X2</accession>
<gene>
    <name evidence="2" type="primary">Acey_s1049.g3492</name>
    <name evidence="2" type="ORF">Y032_1049g3492</name>
</gene>
<evidence type="ECO:0000313" key="3">
    <source>
        <dbReference type="Proteomes" id="UP000024635"/>
    </source>
</evidence>
<proteinExistence type="predicted"/>
<keyword evidence="1" id="KW-1133">Transmembrane helix</keyword>
<name>A0A016W8X2_9BILA</name>
<comment type="caution">
    <text evidence="2">The sequence shown here is derived from an EMBL/GenBank/DDBJ whole genome shotgun (WGS) entry which is preliminary data.</text>
</comment>
<keyword evidence="1" id="KW-0472">Membrane</keyword>
<feature type="transmembrane region" description="Helical" evidence="1">
    <location>
        <begin position="29"/>
        <end position="54"/>
    </location>
</feature>
<dbReference type="AlphaFoldDB" id="A0A016W8X2"/>
<dbReference type="EMBL" id="JARK01000649">
    <property type="protein sequence ID" value="EYC35463.1"/>
    <property type="molecule type" value="Genomic_DNA"/>
</dbReference>